<name>A0AAP0K3C2_9MAGN</name>
<dbReference type="AlphaFoldDB" id="A0AAP0K3C2"/>
<dbReference type="Proteomes" id="UP001417504">
    <property type="component" value="Unassembled WGS sequence"/>
</dbReference>
<sequence>MRELCSIYRQFTECGIGNREVAEDALGSRSCHTGRDSSALQISAVVRVWTADRGRSSLAVP</sequence>
<evidence type="ECO:0000313" key="1">
    <source>
        <dbReference type="EMBL" id="KAK9145201.1"/>
    </source>
</evidence>
<comment type="caution">
    <text evidence="1">The sequence shown here is derived from an EMBL/GenBank/DDBJ whole genome shotgun (WGS) entry which is preliminary data.</text>
</comment>
<accession>A0AAP0K3C2</accession>
<gene>
    <name evidence="1" type="ORF">Sjap_005104</name>
</gene>
<organism evidence="1 2">
    <name type="scientific">Stephania japonica</name>
    <dbReference type="NCBI Taxonomy" id="461633"/>
    <lineage>
        <taxon>Eukaryota</taxon>
        <taxon>Viridiplantae</taxon>
        <taxon>Streptophyta</taxon>
        <taxon>Embryophyta</taxon>
        <taxon>Tracheophyta</taxon>
        <taxon>Spermatophyta</taxon>
        <taxon>Magnoliopsida</taxon>
        <taxon>Ranunculales</taxon>
        <taxon>Menispermaceae</taxon>
        <taxon>Menispermoideae</taxon>
        <taxon>Cissampelideae</taxon>
        <taxon>Stephania</taxon>
    </lineage>
</organism>
<protein>
    <submittedName>
        <fullName evidence="1">Uncharacterized protein</fullName>
    </submittedName>
</protein>
<dbReference type="EMBL" id="JBBNAE010000002">
    <property type="protein sequence ID" value="KAK9145201.1"/>
    <property type="molecule type" value="Genomic_DNA"/>
</dbReference>
<proteinExistence type="predicted"/>
<evidence type="ECO:0000313" key="2">
    <source>
        <dbReference type="Proteomes" id="UP001417504"/>
    </source>
</evidence>
<keyword evidence="2" id="KW-1185">Reference proteome</keyword>
<reference evidence="1 2" key="1">
    <citation type="submission" date="2024-01" db="EMBL/GenBank/DDBJ databases">
        <title>Genome assemblies of Stephania.</title>
        <authorList>
            <person name="Yang L."/>
        </authorList>
    </citation>
    <scope>NUCLEOTIDE SEQUENCE [LARGE SCALE GENOMIC DNA]</scope>
    <source>
        <strain evidence="1">QJT</strain>
        <tissue evidence="1">Leaf</tissue>
    </source>
</reference>